<dbReference type="FunFam" id="3.30.710.10:FF:000013">
    <property type="entry name" value="BTB/POZ domain-containing adapter for CUL3-mediated RhoA degradation protein 3"/>
    <property type="match status" value="1"/>
</dbReference>
<evidence type="ECO:0000256" key="6">
    <source>
        <dbReference type="PROSITE-ProRule" id="PRU00810"/>
    </source>
</evidence>
<evidence type="ECO:0000259" key="8">
    <source>
        <dbReference type="SMART" id="SM00225"/>
    </source>
</evidence>
<proteinExistence type="evidence at transcript level"/>
<dbReference type="SUPFAM" id="SSF47762">
    <property type="entry name" value="PAH2 domain"/>
    <property type="match status" value="1"/>
</dbReference>
<dbReference type="Pfam" id="PF02671">
    <property type="entry name" value="PAH"/>
    <property type="match status" value="1"/>
</dbReference>
<protein>
    <submittedName>
        <fullName evidence="9">EOG090X090D</fullName>
    </submittedName>
</protein>
<dbReference type="Gene3D" id="1.20.1160.11">
    <property type="entry name" value="Paired amphipathic helix"/>
    <property type="match status" value="1"/>
</dbReference>
<dbReference type="PROSITE" id="PS51477">
    <property type="entry name" value="PAH"/>
    <property type="match status" value="1"/>
</dbReference>
<comment type="subcellular location">
    <subcellularLocation>
        <location evidence="1 6">Nucleus</location>
    </subcellularLocation>
</comment>
<keyword evidence="4 6" id="KW-0539">Nucleus</keyword>
<dbReference type="CDD" id="cd18369">
    <property type="entry name" value="BTB_POZ_KCTD10-like_BACURD"/>
    <property type="match status" value="1"/>
</dbReference>
<dbReference type="GO" id="GO:0005634">
    <property type="term" value="C:nucleus"/>
    <property type="evidence" value="ECO:0007669"/>
    <property type="project" value="UniProtKB-SubCell"/>
</dbReference>
<dbReference type="GO" id="GO:0006355">
    <property type="term" value="P:regulation of DNA-templated transcription"/>
    <property type="evidence" value="ECO:0007669"/>
    <property type="project" value="InterPro"/>
</dbReference>
<feature type="domain" description="BTB" evidence="8">
    <location>
        <begin position="363"/>
        <end position="463"/>
    </location>
</feature>
<sequence length="657" mass="72706">MAADREANNSAGEPNTSSQGNRKSTSSRGSGTGTFPTPGQNASGTGTGNSGGDDGDRPPSSPPNLRHVDENVVMEEDDDEEDSISFDFLASVPLPTHSAPPKGRSPAHRHVRHQRNAKRILDCWMADDDPSQPRSDAYAQIYFMKVRNRLEQQNPLAFKEFVTTLGHFQSSSCSTLELYRKMESILKDYPDLMEEFVLFLSPEAAAQCGVQFQHFLYVRMREFFSKLKIHFKDSPLQLKRTLKTLQQIESSPSPNINDIKNALLPLLKGNAHLTQAFLQLFLDDAPPPSDAGDFEDVNMDQINSGDEFEYVHLREATTQSKENEAKSGKRAELADVPSPEELGSKSVGMSGDHRTVIKGSPSQYVKLNVGGSLHYTTIGTLTKHDTMLRAMFSGRMEVLTDSEGWILIDRCGKHFGIILNFLRDGSAPLPESPRETAELLAEAKYYCVGELVNACENALKRRERERDVEPACRVPLVTSAREEQMLISTSAKPVVKLLINRHNNKYSYTSASDDNLLKNLELFDKLSLRFSGRVLFLKDVIGSQEICLWSFFGHGKKVAEVCCTSIVYATDKKHTKVEFPEARIYEETLNILLYEHRPGPDADLMQATSTAKGAAAALAASGNTGGPLSHASDEEEETATTNTRRVVSAGLARLRLS</sequence>
<feature type="region of interest" description="Disordered" evidence="7">
    <location>
        <begin position="92"/>
        <end position="113"/>
    </location>
</feature>
<dbReference type="SUPFAM" id="SSF54695">
    <property type="entry name" value="POZ domain"/>
    <property type="match status" value="1"/>
</dbReference>
<feature type="compositionally biased region" description="Polar residues" evidence="7">
    <location>
        <begin position="8"/>
        <end position="23"/>
    </location>
</feature>
<dbReference type="InterPro" id="IPR003131">
    <property type="entry name" value="T1-type_BTB"/>
</dbReference>
<dbReference type="Gene3D" id="3.30.710.10">
    <property type="entry name" value="Potassium Channel Kv1.1, Chain A"/>
    <property type="match status" value="1"/>
</dbReference>
<evidence type="ECO:0000256" key="1">
    <source>
        <dbReference type="ARBA" id="ARBA00004123"/>
    </source>
</evidence>
<dbReference type="SMART" id="SM00225">
    <property type="entry name" value="BTB"/>
    <property type="match status" value="1"/>
</dbReference>
<evidence type="ECO:0000256" key="4">
    <source>
        <dbReference type="ARBA" id="ARBA00023242"/>
    </source>
</evidence>
<evidence type="ECO:0000313" key="9">
    <source>
        <dbReference type="EMBL" id="SVE75860.1"/>
    </source>
</evidence>
<dbReference type="EMBL" id="LR006241">
    <property type="protein sequence ID" value="SVE75860.1"/>
    <property type="molecule type" value="mRNA"/>
</dbReference>
<evidence type="ECO:0000256" key="3">
    <source>
        <dbReference type="ARBA" id="ARBA00022786"/>
    </source>
</evidence>
<reference evidence="9" key="1">
    <citation type="submission" date="2018-08" db="EMBL/GenBank/DDBJ databases">
        <authorList>
            <person name="Cornetti L."/>
        </authorList>
    </citation>
    <scope>NUCLEOTIDE SEQUENCE</scope>
    <source>
        <strain evidence="9">PT-GA-1</strain>
    </source>
</reference>
<gene>
    <name evidence="9" type="primary">EOG090X090D</name>
</gene>
<comment type="similarity">
    <text evidence="5">Belongs to the BACURD family.</text>
</comment>
<comment type="pathway">
    <text evidence="2">Protein modification; protein ubiquitination.</text>
</comment>
<dbReference type="AlphaFoldDB" id="A0A4Y7M2B8"/>
<dbReference type="InterPro" id="IPR045068">
    <property type="entry name" value="BACURD1-3"/>
</dbReference>
<evidence type="ECO:0000256" key="7">
    <source>
        <dbReference type="SAM" id="MobiDB-lite"/>
    </source>
</evidence>
<organism evidence="9">
    <name type="scientific">Daphnia hispanica</name>
    <dbReference type="NCBI Taxonomy" id="575233"/>
    <lineage>
        <taxon>Eukaryota</taxon>
        <taxon>Metazoa</taxon>
        <taxon>Ecdysozoa</taxon>
        <taxon>Arthropoda</taxon>
        <taxon>Crustacea</taxon>
        <taxon>Branchiopoda</taxon>
        <taxon>Diplostraca</taxon>
        <taxon>Cladocera</taxon>
        <taxon>Anomopoda</taxon>
        <taxon>Daphniidae</taxon>
        <taxon>Daphnia</taxon>
    </lineage>
</organism>
<evidence type="ECO:0000256" key="2">
    <source>
        <dbReference type="ARBA" id="ARBA00004906"/>
    </source>
</evidence>
<accession>A0A4Y7M2B8</accession>
<dbReference type="InterPro" id="IPR000210">
    <property type="entry name" value="BTB/POZ_dom"/>
</dbReference>
<name>A0A4Y7M2B8_9CRUS</name>
<keyword evidence="3" id="KW-0833">Ubl conjugation pathway</keyword>
<dbReference type="InterPro" id="IPR036600">
    <property type="entry name" value="PAH_sf"/>
</dbReference>
<feature type="compositionally biased region" description="Basic and acidic residues" evidence="7">
    <location>
        <begin position="317"/>
        <end position="333"/>
    </location>
</feature>
<dbReference type="InterPro" id="IPR003822">
    <property type="entry name" value="PAH"/>
</dbReference>
<feature type="region of interest" description="Disordered" evidence="7">
    <location>
        <begin position="1"/>
        <end position="67"/>
    </location>
</feature>
<dbReference type="InterPro" id="IPR011333">
    <property type="entry name" value="SKP1/BTB/POZ_sf"/>
</dbReference>
<feature type="region of interest" description="Disordered" evidence="7">
    <location>
        <begin position="317"/>
        <end position="352"/>
    </location>
</feature>
<dbReference type="PANTHER" id="PTHR11145">
    <property type="entry name" value="BTB/POZ DOMAIN-CONTAINING ADAPTER FOR CUL3-MEDIATED RHOA DEGRADATION PROTEIN FAMILY MEMBER"/>
    <property type="match status" value="1"/>
</dbReference>
<dbReference type="Pfam" id="PF02214">
    <property type="entry name" value="BTB_2"/>
    <property type="match status" value="1"/>
</dbReference>
<feature type="compositionally biased region" description="Low complexity" evidence="7">
    <location>
        <begin position="24"/>
        <end position="44"/>
    </location>
</feature>
<dbReference type="PANTHER" id="PTHR11145:SF8">
    <property type="entry name" value="RE57120P"/>
    <property type="match status" value="1"/>
</dbReference>
<dbReference type="GO" id="GO:0051260">
    <property type="term" value="P:protein homooligomerization"/>
    <property type="evidence" value="ECO:0007669"/>
    <property type="project" value="InterPro"/>
</dbReference>
<feature type="region of interest" description="Disordered" evidence="7">
    <location>
        <begin position="616"/>
        <end position="643"/>
    </location>
</feature>
<evidence type="ECO:0000256" key="5">
    <source>
        <dbReference type="ARBA" id="ARBA00025759"/>
    </source>
</evidence>